<dbReference type="EMBL" id="ANIY01004605">
    <property type="protein sequence ID" value="ETP28512.1"/>
    <property type="molecule type" value="Genomic_DNA"/>
</dbReference>
<sequence length="53" mass="5822">MGRKVTDSVCTNASHTNTAKLPICCLAVVRKSAARFFKNDTLLFLNCAALFQM</sequence>
<name>W2Y195_PHYNI</name>
<dbReference type="AlphaFoldDB" id="W2Y195"/>
<accession>W2Y195</accession>
<reference evidence="1 2" key="1">
    <citation type="submission" date="2013-11" db="EMBL/GenBank/DDBJ databases">
        <title>The Genome Sequence of Phytophthora parasitica P10297.</title>
        <authorList>
            <consortium name="The Broad Institute Genomics Platform"/>
            <person name="Russ C."/>
            <person name="Tyler B."/>
            <person name="Panabieres F."/>
            <person name="Shan W."/>
            <person name="Tripathy S."/>
            <person name="Grunwald N."/>
            <person name="Machado M."/>
            <person name="Johnson C.S."/>
            <person name="Walker B."/>
            <person name="Young S.K."/>
            <person name="Zeng Q."/>
            <person name="Gargeya S."/>
            <person name="Fitzgerald M."/>
            <person name="Haas B."/>
            <person name="Abouelleil A."/>
            <person name="Allen A.W."/>
            <person name="Alvarado L."/>
            <person name="Arachchi H.M."/>
            <person name="Berlin A.M."/>
            <person name="Chapman S.B."/>
            <person name="Gainer-Dewar J."/>
            <person name="Goldberg J."/>
            <person name="Griggs A."/>
            <person name="Gujja S."/>
            <person name="Hansen M."/>
            <person name="Howarth C."/>
            <person name="Imamovic A."/>
            <person name="Ireland A."/>
            <person name="Larimer J."/>
            <person name="McCowan C."/>
            <person name="Murphy C."/>
            <person name="Pearson M."/>
            <person name="Poon T.W."/>
            <person name="Priest M."/>
            <person name="Roberts A."/>
            <person name="Saif S."/>
            <person name="Shea T."/>
            <person name="Sisk P."/>
            <person name="Sykes S."/>
            <person name="Wortman J."/>
            <person name="Nusbaum C."/>
            <person name="Birren B."/>
        </authorList>
    </citation>
    <scope>NUCLEOTIDE SEQUENCE [LARGE SCALE GENOMIC DNA]</scope>
    <source>
        <strain evidence="1 2">P10297</strain>
    </source>
</reference>
<comment type="caution">
    <text evidence="1">The sequence shown here is derived from an EMBL/GenBank/DDBJ whole genome shotgun (WGS) entry which is preliminary data.</text>
</comment>
<protein>
    <submittedName>
        <fullName evidence="1">Uncharacterized protein</fullName>
    </submittedName>
</protein>
<dbReference type="Proteomes" id="UP000018948">
    <property type="component" value="Unassembled WGS sequence"/>
</dbReference>
<evidence type="ECO:0000313" key="2">
    <source>
        <dbReference type="Proteomes" id="UP000018948"/>
    </source>
</evidence>
<evidence type="ECO:0000313" key="1">
    <source>
        <dbReference type="EMBL" id="ETP28512.1"/>
    </source>
</evidence>
<gene>
    <name evidence="1" type="ORF">F442_22194</name>
</gene>
<organism evidence="1 2">
    <name type="scientific">Phytophthora nicotianae P10297</name>
    <dbReference type="NCBI Taxonomy" id="1317064"/>
    <lineage>
        <taxon>Eukaryota</taxon>
        <taxon>Sar</taxon>
        <taxon>Stramenopiles</taxon>
        <taxon>Oomycota</taxon>
        <taxon>Peronosporomycetes</taxon>
        <taxon>Peronosporales</taxon>
        <taxon>Peronosporaceae</taxon>
        <taxon>Phytophthora</taxon>
    </lineage>
</organism>
<proteinExistence type="predicted"/>